<protein>
    <submittedName>
        <fullName evidence="11">Zinc finger protein</fullName>
    </submittedName>
</protein>
<dbReference type="Gene3D" id="3.30.160.60">
    <property type="entry name" value="Classic Zinc Finger"/>
    <property type="match status" value="3"/>
</dbReference>
<dbReference type="PANTHER" id="PTHR24394:SF29">
    <property type="entry name" value="MYONEURIN"/>
    <property type="match status" value="1"/>
</dbReference>
<keyword evidence="6" id="KW-0238">DNA-binding</keyword>
<feature type="region of interest" description="Disordered" evidence="9">
    <location>
        <begin position="231"/>
        <end position="266"/>
    </location>
</feature>
<dbReference type="Proteomes" id="UP001151699">
    <property type="component" value="Chromosome A"/>
</dbReference>
<dbReference type="GO" id="GO:0000981">
    <property type="term" value="F:DNA-binding transcription factor activity, RNA polymerase II-specific"/>
    <property type="evidence" value="ECO:0007669"/>
    <property type="project" value="TreeGrafter"/>
</dbReference>
<dbReference type="SUPFAM" id="SSF57667">
    <property type="entry name" value="beta-beta-alpha zinc fingers"/>
    <property type="match status" value="1"/>
</dbReference>
<dbReference type="GO" id="GO:0003677">
    <property type="term" value="F:DNA binding"/>
    <property type="evidence" value="ECO:0007669"/>
    <property type="project" value="UniProtKB-KW"/>
</dbReference>
<dbReference type="EMBL" id="WJQU01000001">
    <property type="protein sequence ID" value="KAJ6649922.1"/>
    <property type="molecule type" value="Genomic_DNA"/>
</dbReference>
<dbReference type="GO" id="GO:0008270">
    <property type="term" value="F:zinc ion binding"/>
    <property type="evidence" value="ECO:0007669"/>
    <property type="project" value="UniProtKB-KW"/>
</dbReference>
<evidence type="ECO:0000256" key="4">
    <source>
        <dbReference type="ARBA" id="ARBA00022771"/>
    </source>
</evidence>
<keyword evidence="7" id="KW-0539">Nucleus</keyword>
<dbReference type="PANTHER" id="PTHR24394">
    <property type="entry name" value="ZINC FINGER PROTEIN"/>
    <property type="match status" value="1"/>
</dbReference>
<comment type="subcellular location">
    <subcellularLocation>
        <location evidence="1">Nucleus</location>
    </subcellularLocation>
</comment>
<proteinExistence type="predicted"/>
<dbReference type="Pfam" id="PF00096">
    <property type="entry name" value="zf-C2H2"/>
    <property type="match status" value="1"/>
</dbReference>
<keyword evidence="2" id="KW-0479">Metal-binding</keyword>
<reference evidence="11" key="1">
    <citation type="submission" date="2022-07" db="EMBL/GenBank/DDBJ databases">
        <authorList>
            <person name="Trinca V."/>
            <person name="Uliana J.V.C."/>
            <person name="Torres T.T."/>
            <person name="Ward R.J."/>
            <person name="Monesi N."/>
        </authorList>
    </citation>
    <scope>NUCLEOTIDE SEQUENCE</scope>
    <source>
        <strain evidence="11">HSMRA1968</strain>
        <tissue evidence="11">Whole embryos</tissue>
    </source>
</reference>
<evidence type="ECO:0000259" key="10">
    <source>
        <dbReference type="PROSITE" id="PS50157"/>
    </source>
</evidence>
<dbReference type="PROSITE" id="PS00028">
    <property type="entry name" value="ZINC_FINGER_C2H2_1"/>
    <property type="match status" value="1"/>
</dbReference>
<evidence type="ECO:0000256" key="9">
    <source>
        <dbReference type="SAM" id="MobiDB-lite"/>
    </source>
</evidence>
<dbReference type="InterPro" id="IPR036236">
    <property type="entry name" value="Znf_C2H2_sf"/>
</dbReference>
<feature type="domain" description="C2H2-type" evidence="10">
    <location>
        <begin position="77"/>
        <end position="106"/>
    </location>
</feature>
<dbReference type="GO" id="GO:0005634">
    <property type="term" value="C:nucleus"/>
    <property type="evidence" value="ECO:0007669"/>
    <property type="project" value="UniProtKB-SubCell"/>
</dbReference>
<keyword evidence="3" id="KW-0677">Repeat</keyword>
<evidence type="ECO:0000256" key="2">
    <source>
        <dbReference type="ARBA" id="ARBA00022723"/>
    </source>
</evidence>
<dbReference type="InterPro" id="IPR013087">
    <property type="entry name" value="Znf_C2H2_type"/>
</dbReference>
<dbReference type="FunFam" id="3.30.160.60:FF:002388">
    <property type="entry name" value="Uncharacterized protein, isoform B"/>
    <property type="match status" value="1"/>
</dbReference>
<evidence type="ECO:0000256" key="6">
    <source>
        <dbReference type="ARBA" id="ARBA00023125"/>
    </source>
</evidence>
<dbReference type="OrthoDB" id="654211at2759"/>
<evidence type="ECO:0000256" key="1">
    <source>
        <dbReference type="ARBA" id="ARBA00004123"/>
    </source>
</evidence>
<sequence>MLTLSVHKLIHVGEKKHLCNYCGKSTTASFLSKGQLKVHERSHTLEKPFRCDVCDKAFSYRESLVTHSSLHTGIKPYLCEGCGSRFSCIGNLIKHRKSRPKTCGLPQFCKNTKIAPRASSKGKSYTILIWSVLTLSLVPGSLTMKTTPKAPRQKNKTKRNDTTVEIIPTSVSVIRNTNLEPTEVEILTPAIVDGEHFIIDDNITVESNIEIEFITSDELVTSEMEARAIEYDNSDKNENEFVSEMSSQQEDQDGGSESWENETFVKSDKTEHDIVYMESELEEPNMKNFVIQAGNTNDIIVENEQFTETFFDNIPGKPETEDEQYNKINEP</sequence>
<gene>
    <name evidence="11" type="primary">ZNF160</name>
    <name evidence="11" type="ORF">Bhyg_05163</name>
</gene>
<accession>A0A9Q0NGL2</accession>
<evidence type="ECO:0000256" key="7">
    <source>
        <dbReference type="ARBA" id="ARBA00023242"/>
    </source>
</evidence>
<evidence type="ECO:0000256" key="3">
    <source>
        <dbReference type="ARBA" id="ARBA00022737"/>
    </source>
</evidence>
<dbReference type="PROSITE" id="PS50157">
    <property type="entry name" value="ZINC_FINGER_C2H2_2"/>
    <property type="match status" value="3"/>
</dbReference>
<name>A0A9Q0NGL2_9DIPT</name>
<dbReference type="FunFam" id="3.30.160.60:FF:000275">
    <property type="entry name" value="zinc finger protein 90 homolog"/>
    <property type="match status" value="1"/>
</dbReference>
<feature type="domain" description="C2H2-type" evidence="10">
    <location>
        <begin position="17"/>
        <end position="48"/>
    </location>
</feature>
<keyword evidence="4 8" id="KW-0863">Zinc-finger</keyword>
<evidence type="ECO:0000256" key="8">
    <source>
        <dbReference type="PROSITE-ProRule" id="PRU00042"/>
    </source>
</evidence>
<evidence type="ECO:0000256" key="5">
    <source>
        <dbReference type="ARBA" id="ARBA00022833"/>
    </source>
</evidence>
<comment type="caution">
    <text evidence="11">The sequence shown here is derived from an EMBL/GenBank/DDBJ whole genome shotgun (WGS) entry which is preliminary data.</text>
</comment>
<keyword evidence="12" id="KW-1185">Reference proteome</keyword>
<organism evidence="11 12">
    <name type="scientific">Pseudolycoriella hygida</name>
    <dbReference type="NCBI Taxonomy" id="35572"/>
    <lineage>
        <taxon>Eukaryota</taxon>
        <taxon>Metazoa</taxon>
        <taxon>Ecdysozoa</taxon>
        <taxon>Arthropoda</taxon>
        <taxon>Hexapoda</taxon>
        <taxon>Insecta</taxon>
        <taxon>Pterygota</taxon>
        <taxon>Neoptera</taxon>
        <taxon>Endopterygota</taxon>
        <taxon>Diptera</taxon>
        <taxon>Nematocera</taxon>
        <taxon>Sciaroidea</taxon>
        <taxon>Sciaridae</taxon>
        <taxon>Pseudolycoriella</taxon>
    </lineage>
</organism>
<evidence type="ECO:0000313" key="12">
    <source>
        <dbReference type="Proteomes" id="UP001151699"/>
    </source>
</evidence>
<evidence type="ECO:0000313" key="11">
    <source>
        <dbReference type="EMBL" id="KAJ6649922.1"/>
    </source>
</evidence>
<keyword evidence="5" id="KW-0862">Zinc</keyword>
<dbReference type="SMART" id="SM00355">
    <property type="entry name" value="ZnF_C2H2"/>
    <property type="match status" value="3"/>
</dbReference>
<dbReference type="AlphaFoldDB" id="A0A9Q0NGL2"/>
<feature type="domain" description="C2H2-type" evidence="10">
    <location>
        <begin position="49"/>
        <end position="76"/>
    </location>
</feature>